<name>A0A7G9KZL5_9SPHN</name>
<reference evidence="2 3" key="1">
    <citation type="submission" date="2020-08" db="EMBL/GenBank/DDBJ databases">
        <title>Sphingomonas sp. sand1-3 16S ribosomal RNA gene Genome sequencing and assembly.</title>
        <authorList>
            <person name="Kang M."/>
        </authorList>
    </citation>
    <scope>NUCLEOTIDE SEQUENCE [LARGE SCALE GENOMIC DNA]</scope>
    <source>
        <strain evidence="3">sand1-3</strain>
    </source>
</reference>
<accession>A0A7G9KZL5</accession>
<keyword evidence="3" id="KW-1185">Reference proteome</keyword>
<dbReference type="AlphaFoldDB" id="A0A7G9KZL5"/>
<dbReference type="RefSeq" id="WP_187478770.1">
    <property type="nucleotide sequence ID" value="NZ_CP060697.1"/>
</dbReference>
<gene>
    <name evidence="2" type="ORF">H8M03_07005</name>
</gene>
<protein>
    <recommendedName>
        <fullName evidence="1">PRTase-CE domain-containing protein</fullName>
    </recommendedName>
</protein>
<dbReference type="KEGG" id="ssau:H8M03_07005"/>
<proteinExistence type="predicted"/>
<evidence type="ECO:0000313" key="2">
    <source>
        <dbReference type="EMBL" id="QNM81814.1"/>
    </source>
</evidence>
<dbReference type="EMBL" id="CP060697">
    <property type="protein sequence ID" value="QNM81814.1"/>
    <property type="molecule type" value="Genomic_DNA"/>
</dbReference>
<feature type="domain" description="PRTase-CE" evidence="1">
    <location>
        <begin position="32"/>
        <end position="322"/>
    </location>
</feature>
<evidence type="ECO:0000259" key="1">
    <source>
        <dbReference type="Pfam" id="PF24390"/>
    </source>
</evidence>
<evidence type="ECO:0000313" key="3">
    <source>
        <dbReference type="Proteomes" id="UP000515861"/>
    </source>
</evidence>
<dbReference type="Pfam" id="PF24390">
    <property type="entry name" value="PRTase-CE"/>
    <property type="match status" value="1"/>
</dbReference>
<dbReference type="Proteomes" id="UP000515861">
    <property type="component" value="Chromosome"/>
</dbReference>
<dbReference type="InterPro" id="IPR056920">
    <property type="entry name" value="PRTase-CE"/>
</dbReference>
<organism evidence="2 3">
    <name type="scientific">Sphingomonas sabuli</name>
    <dbReference type="NCBI Taxonomy" id="2764186"/>
    <lineage>
        <taxon>Bacteria</taxon>
        <taxon>Pseudomonadati</taxon>
        <taxon>Pseudomonadota</taxon>
        <taxon>Alphaproteobacteria</taxon>
        <taxon>Sphingomonadales</taxon>
        <taxon>Sphingomonadaceae</taxon>
        <taxon>Sphingomonas</taxon>
    </lineage>
</organism>
<sequence>MATLNETADNLAAIIRDYRSGEVPEPDRNHVLKWVSQFAEAAQLPILTELCHVFGQTYLSKDKAKQFLSGVFQTADLAGQDQCAFWANANIMDIQLGGNSQSEVRDLFGTVLEEKCGFGLDGTGKAGDVFIYLDDGIFTGNRVRRDLENWLASAPAKAQVHVVAFAVHRGTYFAQNELGKAIRESGKDIAVKWWHMIHLEDRKTYTDKSDVLRPVSIPADPRVQAYVASMKYAPHLRAAGQVGGLGIFSSDTGRQLLETEFLKAGAKIREDSPLLGESQRPLGHMTLDTLGFGSTIVTFRNCPNNAPLALWAGDPWYPLFPRKTNSTTSFEKSFGSWD</sequence>